<dbReference type="PROSITE" id="PS01315">
    <property type="entry name" value="CDS"/>
    <property type="match status" value="1"/>
</dbReference>
<evidence type="ECO:0000256" key="19">
    <source>
        <dbReference type="SAM" id="Phobius"/>
    </source>
</evidence>
<evidence type="ECO:0000313" key="21">
    <source>
        <dbReference type="Proteomes" id="UP000786183"/>
    </source>
</evidence>
<evidence type="ECO:0000256" key="4">
    <source>
        <dbReference type="ARBA" id="ARBA00005189"/>
    </source>
</evidence>
<feature type="transmembrane region" description="Helical" evidence="19">
    <location>
        <begin position="52"/>
        <end position="78"/>
    </location>
</feature>
<feature type="transmembrane region" description="Helical" evidence="19">
    <location>
        <begin position="152"/>
        <end position="171"/>
    </location>
</feature>
<dbReference type="PANTHER" id="PTHR46382:SF1">
    <property type="entry name" value="PHOSPHATIDATE CYTIDYLYLTRANSFERASE"/>
    <property type="match status" value="1"/>
</dbReference>
<keyword evidence="13 19" id="KW-1133">Transmembrane helix</keyword>
<keyword evidence="8" id="KW-1003">Cell membrane</keyword>
<evidence type="ECO:0000256" key="5">
    <source>
        <dbReference type="ARBA" id="ARBA00010185"/>
    </source>
</evidence>
<name>A0ABS7WQE5_9BACT</name>
<keyword evidence="16" id="KW-0594">Phospholipid biosynthesis</keyword>
<keyword evidence="15 19" id="KW-0472">Membrane</keyword>
<dbReference type="Proteomes" id="UP000786183">
    <property type="component" value="Unassembled WGS sequence"/>
</dbReference>
<comment type="catalytic activity">
    <reaction evidence="1 18">
        <text>a 1,2-diacyl-sn-glycero-3-phosphate + CTP + H(+) = a CDP-1,2-diacyl-sn-glycerol + diphosphate</text>
        <dbReference type="Rhea" id="RHEA:16229"/>
        <dbReference type="ChEBI" id="CHEBI:15378"/>
        <dbReference type="ChEBI" id="CHEBI:33019"/>
        <dbReference type="ChEBI" id="CHEBI:37563"/>
        <dbReference type="ChEBI" id="CHEBI:58332"/>
        <dbReference type="ChEBI" id="CHEBI:58608"/>
        <dbReference type="EC" id="2.7.7.41"/>
    </reaction>
</comment>
<keyword evidence="21" id="KW-1185">Reference proteome</keyword>
<sequence>MNEKIKTGIIFAVILLLVVFLNNKILWLVLFALAMIFALKEANNLFKTDTKIFYAVISIVLTFVSDKALYSAIFVLILQASYIAYKQEDLKQLASTIYAIVGISFIYEIYLSYGLNALIWVLLCTVLCDSFAYFVGRAFGKHKFCPTSPNKTIEGVIGGVLISTVLSALFACFAQNLSFYSCLMISFLMAFFSVFGDLFESYLKRLANVKDSANLFPGHGGVLDRLDALIFASVILVIFI</sequence>
<evidence type="ECO:0000256" key="17">
    <source>
        <dbReference type="ARBA" id="ARBA00023264"/>
    </source>
</evidence>
<evidence type="ECO:0000256" key="16">
    <source>
        <dbReference type="ARBA" id="ARBA00023209"/>
    </source>
</evidence>
<comment type="pathway">
    <text evidence="3 18">Phospholipid metabolism; CDP-diacylglycerol biosynthesis; CDP-diacylglycerol from sn-glycerol 3-phosphate: step 3/3.</text>
</comment>
<keyword evidence="9" id="KW-0444">Lipid biosynthesis</keyword>
<evidence type="ECO:0000256" key="3">
    <source>
        <dbReference type="ARBA" id="ARBA00005119"/>
    </source>
</evidence>
<comment type="pathway">
    <text evidence="4">Lipid metabolism.</text>
</comment>
<comment type="subcellular location">
    <subcellularLocation>
        <location evidence="2">Cell membrane</location>
        <topology evidence="2">Multi-pass membrane protein</topology>
    </subcellularLocation>
</comment>
<evidence type="ECO:0000256" key="1">
    <source>
        <dbReference type="ARBA" id="ARBA00001698"/>
    </source>
</evidence>
<evidence type="ECO:0000256" key="7">
    <source>
        <dbReference type="ARBA" id="ARBA00019373"/>
    </source>
</evidence>
<keyword evidence="17" id="KW-1208">Phospholipid metabolism</keyword>
<evidence type="ECO:0000256" key="11">
    <source>
        <dbReference type="ARBA" id="ARBA00022692"/>
    </source>
</evidence>
<keyword evidence="11 18" id="KW-0812">Transmembrane</keyword>
<evidence type="ECO:0000256" key="2">
    <source>
        <dbReference type="ARBA" id="ARBA00004651"/>
    </source>
</evidence>
<comment type="caution">
    <text evidence="20">The sequence shown here is derived from an EMBL/GenBank/DDBJ whole genome shotgun (WGS) entry which is preliminary data.</text>
</comment>
<evidence type="ECO:0000256" key="18">
    <source>
        <dbReference type="RuleBase" id="RU003938"/>
    </source>
</evidence>
<dbReference type="EC" id="2.7.7.41" evidence="6 18"/>
<organism evidence="20 21">
    <name type="scientific">Campylobacter canadensis</name>
    <dbReference type="NCBI Taxonomy" id="449520"/>
    <lineage>
        <taxon>Bacteria</taxon>
        <taxon>Pseudomonadati</taxon>
        <taxon>Campylobacterota</taxon>
        <taxon>Epsilonproteobacteria</taxon>
        <taxon>Campylobacterales</taxon>
        <taxon>Campylobacteraceae</taxon>
        <taxon>Campylobacter</taxon>
    </lineage>
</organism>
<dbReference type="EMBL" id="JACGBB010000001">
    <property type="protein sequence ID" value="MBZ7986527.1"/>
    <property type="molecule type" value="Genomic_DNA"/>
</dbReference>
<dbReference type="RefSeq" id="WP_172232159.1">
    <property type="nucleotide sequence ID" value="NZ_CP035946.1"/>
</dbReference>
<keyword evidence="10 18" id="KW-0808">Transferase</keyword>
<keyword evidence="14" id="KW-0443">Lipid metabolism</keyword>
<accession>A0ABS7WQE5</accession>
<keyword evidence="12 18" id="KW-0548">Nucleotidyltransferase</keyword>
<proteinExistence type="inferred from homology"/>
<evidence type="ECO:0000256" key="6">
    <source>
        <dbReference type="ARBA" id="ARBA00012487"/>
    </source>
</evidence>
<evidence type="ECO:0000256" key="15">
    <source>
        <dbReference type="ARBA" id="ARBA00023136"/>
    </source>
</evidence>
<gene>
    <name evidence="20" type="ORF">AVCANL283_00175</name>
</gene>
<comment type="similarity">
    <text evidence="5 18">Belongs to the CDS family.</text>
</comment>
<protein>
    <recommendedName>
        <fullName evidence="7 18">Phosphatidate cytidylyltransferase</fullName>
        <ecNumber evidence="6 18">2.7.7.41</ecNumber>
    </recommendedName>
</protein>
<dbReference type="PANTHER" id="PTHR46382">
    <property type="entry name" value="PHOSPHATIDATE CYTIDYLYLTRANSFERASE"/>
    <property type="match status" value="1"/>
</dbReference>
<feature type="transmembrane region" description="Helical" evidence="19">
    <location>
        <begin position="7"/>
        <end position="40"/>
    </location>
</feature>
<evidence type="ECO:0000256" key="8">
    <source>
        <dbReference type="ARBA" id="ARBA00022475"/>
    </source>
</evidence>
<evidence type="ECO:0000256" key="9">
    <source>
        <dbReference type="ARBA" id="ARBA00022516"/>
    </source>
</evidence>
<evidence type="ECO:0000256" key="10">
    <source>
        <dbReference type="ARBA" id="ARBA00022679"/>
    </source>
</evidence>
<dbReference type="Pfam" id="PF01148">
    <property type="entry name" value="CTP_transf_1"/>
    <property type="match status" value="1"/>
</dbReference>
<evidence type="ECO:0000313" key="20">
    <source>
        <dbReference type="EMBL" id="MBZ7986527.1"/>
    </source>
</evidence>
<feature type="transmembrane region" description="Helical" evidence="19">
    <location>
        <begin position="90"/>
        <end position="111"/>
    </location>
</feature>
<dbReference type="InterPro" id="IPR000374">
    <property type="entry name" value="PC_trans"/>
</dbReference>
<feature type="transmembrane region" description="Helical" evidence="19">
    <location>
        <begin position="177"/>
        <end position="199"/>
    </location>
</feature>
<evidence type="ECO:0000256" key="12">
    <source>
        <dbReference type="ARBA" id="ARBA00022695"/>
    </source>
</evidence>
<reference evidence="20 21" key="1">
    <citation type="submission" date="2020-07" db="EMBL/GenBank/DDBJ databases">
        <title>Transfer of Campylobacter canadensis to the novel genus Avispirillum gen. nov., that also includes two novel species recovered from migratory waterfowl: Avispirillum anseris sp. nov. and Avispirillum brantae sp. nov.</title>
        <authorList>
            <person name="Miller W.G."/>
            <person name="Chapman M.H."/>
            <person name="Yee E."/>
            <person name="Inglis G.D."/>
        </authorList>
    </citation>
    <scope>NUCLEOTIDE SEQUENCE [LARGE SCALE GENOMIC DNA]</scope>
    <source>
        <strain evidence="20 21">L283</strain>
    </source>
</reference>
<evidence type="ECO:0000256" key="13">
    <source>
        <dbReference type="ARBA" id="ARBA00022989"/>
    </source>
</evidence>
<feature type="transmembrane region" description="Helical" evidence="19">
    <location>
        <begin position="117"/>
        <end position="140"/>
    </location>
</feature>
<evidence type="ECO:0000256" key="14">
    <source>
        <dbReference type="ARBA" id="ARBA00023098"/>
    </source>
</evidence>